<reference evidence="1" key="1">
    <citation type="submission" date="2021-06" db="EMBL/GenBank/DDBJ databases">
        <authorList>
            <person name="Kallberg Y."/>
            <person name="Tangrot J."/>
            <person name="Rosling A."/>
        </authorList>
    </citation>
    <scope>NUCLEOTIDE SEQUENCE</scope>
    <source>
        <strain evidence="1">IL203A</strain>
    </source>
</reference>
<accession>A0ACA9L9V4</accession>
<proteinExistence type="predicted"/>
<name>A0ACA9L9V4_9GLOM</name>
<sequence length="100" mass="11751">MPSDKRYPTDASKLRTPPRLQVDEFNEKYLSSVEYPNHVKHKDVLPEIVRDTPRNPLIGSNINKNSPIVTENDLALVFRGRRYAIPPQFYEYDDDDEEFK</sequence>
<dbReference type="EMBL" id="CAJVPU010003420">
    <property type="protein sequence ID" value="CAG8517787.1"/>
    <property type="molecule type" value="Genomic_DNA"/>
</dbReference>
<keyword evidence="2" id="KW-1185">Reference proteome</keyword>
<evidence type="ECO:0000313" key="2">
    <source>
        <dbReference type="Proteomes" id="UP000789702"/>
    </source>
</evidence>
<protein>
    <submittedName>
        <fullName evidence="1">13147_t:CDS:1</fullName>
    </submittedName>
</protein>
<comment type="caution">
    <text evidence="1">The sequence shown here is derived from an EMBL/GenBank/DDBJ whole genome shotgun (WGS) entry which is preliminary data.</text>
</comment>
<organism evidence="1 2">
    <name type="scientific">Dentiscutata heterogama</name>
    <dbReference type="NCBI Taxonomy" id="1316150"/>
    <lineage>
        <taxon>Eukaryota</taxon>
        <taxon>Fungi</taxon>
        <taxon>Fungi incertae sedis</taxon>
        <taxon>Mucoromycota</taxon>
        <taxon>Glomeromycotina</taxon>
        <taxon>Glomeromycetes</taxon>
        <taxon>Diversisporales</taxon>
        <taxon>Gigasporaceae</taxon>
        <taxon>Dentiscutata</taxon>
    </lineage>
</organism>
<dbReference type="Proteomes" id="UP000789702">
    <property type="component" value="Unassembled WGS sequence"/>
</dbReference>
<evidence type="ECO:0000313" key="1">
    <source>
        <dbReference type="EMBL" id="CAG8517787.1"/>
    </source>
</evidence>
<gene>
    <name evidence="1" type="ORF">DHETER_LOCUS3764</name>
</gene>
<feature type="non-terminal residue" evidence="1">
    <location>
        <position position="100"/>
    </location>
</feature>